<evidence type="ECO:0000256" key="1">
    <source>
        <dbReference type="SAM" id="SignalP"/>
    </source>
</evidence>
<feature type="signal peptide" evidence="1">
    <location>
        <begin position="1"/>
        <end position="16"/>
    </location>
</feature>
<keyword evidence="3" id="KW-1185">Reference proteome</keyword>
<dbReference type="AlphaFoldDB" id="A0A8T0ICU8"/>
<accession>A0A8T0ICU8</accession>
<dbReference type="EMBL" id="CM026424">
    <property type="protein sequence ID" value="KAG0581584.1"/>
    <property type="molecule type" value="Genomic_DNA"/>
</dbReference>
<protein>
    <submittedName>
        <fullName evidence="2">Uncharacterized protein</fullName>
    </submittedName>
</protein>
<organism evidence="2 3">
    <name type="scientific">Ceratodon purpureus</name>
    <name type="common">Fire moss</name>
    <name type="synonym">Dicranum purpureum</name>
    <dbReference type="NCBI Taxonomy" id="3225"/>
    <lineage>
        <taxon>Eukaryota</taxon>
        <taxon>Viridiplantae</taxon>
        <taxon>Streptophyta</taxon>
        <taxon>Embryophyta</taxon>
        <taxon>Bryophyta</taxon>
        <taxon>Bryophytina</taxon>
        <taxon>Bryopsida</taxon>
        <taxon>Dicranidae</taxon>
        <taxon>Pseudoditrichales</taxon>
        <taxon>Ditrichaceae</taxon>
        <taxon>Ceratodon</taxon>
    </lineage>
</organism>
<feature type="chain" id="PRO_5035848065" evidence="1">
    <location>
        <begin position="17"/>
        <end position="57"/>
    </location>
</feature>
<evidence type="ECO:0000313" key="2">
    <source>
        <dbReference type="EMBL" id="KAG0581584.1"/>
    </source>
</evidence>
<name>A0A8T0ICU8_CERPU</name>
<gene>
    <name evidence="2" type="ORF">KC19_4G263100</name>
</gene>
<dbReference type="Proteomes" id="UP000822688">
    <property type="component" value="Chromosome 4"/>
</dbReference>
<reference evidence="2" key="1">
    <citation type="submission" date="2020-06" db="EMBL/GenBank/DDBJ databases">
        <title>WGS assembly of Ceratodon purpureus strain R40.</title>
        <authorList>
            <person name="Carey S.B."/>
            <person name="Jenkins J."/>
            <person name="Shu S."/>
            <person name="Lovell J.T."/>
            <person name="Sreedasyam A."/>
            <person name="Maumus F."/>
            <person name="Tiley G.P."/>
            <person name="Fernandez-Pozo N."/>
            <person name="Barry K."/>
            <person name="Chen C."/>
            <person name="Wang M."/>
            <person name="Lipzen A."/>
            <person name="Daum C."/>
            <person name="Saski C.A."/>
            <person name="Payton A.C."/>
            <person name="Mcbreen J.C."/>
            <person name="Conrad R.E."/>
            <person name="Kollar L.M."/>
            <person name="Olsson S."/>
            <person name="Huttunen S."/>
            <person name="Landis J.B."/>
            <person name="Wickett N.J."/>
            <person name="Johnson M.G."/>
            <person name="Rensing S.A."/>
            <person name="Grimwood J."/>
            <person name="Schmutz J."/>
            <person name="Mcdaniel S.F."/>
        </authorList>
    </citation>
    <scope>NUCLEOTIDE SEQUENCE</scope>
    <source>
        <strain evidence="2">R40</strain>
    </source>
</reference>
<proteinExistence type="predicted"/>
<comment type="caution">
    <text evidence="2">The sequence shown here is derived from an EMBL/GenBank/DDBJ whole genome shotgun (WGS) entry which is preliminary data.</text>
</comment>
<sequence length="57" mass="6850">MSWLLINDFCTWQILGQYLSLKCFLVCFNHNSFNYQYIQVKELIQMSILILNTKTLD</sequence>
<evidence type="ECO:0000313" key="3">
    <source>
        <dbReference type="Proteomes" id="UP000822688"/>
    </source>
</evidence>
<keyword evidence="1" id="KW-0732">Signal</keyword>